<proteinExistence type="predicted"/>
<dbReference type="InterPro" id="IPR045340">
    <property type="entry name" value="DUF6533"/>
</dbReference>
<keyword evidence="3" id="KW-1185">Reference proteome</keyword>
<feature type="domain" description="DUF6533" evidence="1">
    <location>
        <begin position="22"/>
        <end position="65"/>
    </location>
</feature>
<dbReference type="AlphaFoldDB" id="A0A4Q9PJX8"/>
<reference evidence="2 3" key="1">
    <citation type="submission" date="2019-01" db="EMBL/GenBank/DDBJ databases">
        <title>Draft genome sequences of three monokaryotic isolates of the white-rot basidiomycete fungus Dichomitus squalens.</title>
        <authorList>
            <consortium name="DOE Joint Genome Institute"/>
            <person name="Lopez S.C."/>
            <person name="Andreopoulos B."/>
            <person name="Pangilinan J."/>
            <person name="Lipzen A."/>
            <person name="Riley R."/>
            <person name="Ahrendt S."/>
            <person name="Ng V."/>
            <person name="Barry K."/>
            <person name="Daum C."/>
            <person name="Grigoriev I.V."/>
            <person name="Hilden K.S."/>
            <person name="Makela M.R."/>
            <person name="de Vries R.P."/>
        </authorList>
    </citation>
    <scope>NUCLEOTIDE SEQUENCE [LARGE SCALE GENOMIC DNA]</scope>
    <source>
        <strain evidence="2 3">CBS 464.89</strain>
    </source>
</reference>
<name>A0A4Q9PJX8_9APHY</name>
<dbReference type="Proteomes" id="UP000292082">
    <property type="component" value="Unassembled WGS sequence"/>
</dbReference>
<dbReference type="EMBL" id="ML145190">
    <property type="protein sequence ID" value="TBU54402.1"/>
    <property type="molecule type" value="Genomic_DNA"/>
</dbReference>
<accession>A0A4Q9PJX8</accession>
<organism evidence="2 3">
    <name type="scientific">Dichomitus squalens</name>
    <dbReference type="NCBI Taxonomy" id="114155"/>
    <lineage>
        <taxon>Eukaryota</taxon>
        <taxon>Fungi</taxon>
        <taxon>Dikarya</taxon>
        <taxon>Basidiomycota</taxon>
        <taxon>Agaricomycotina</taxon>
        <taxon>Agaricomycetes</taxon>
        <taxon>Polyporales</taxon>
        <taxon>Polyporaceae</taxon>
        <taxon>Dichomitus</taxon>
    </lineage>
</organism>
<gene>
    <name evidence="2" type="ORF">BD310DRAFT_951501</name>
</gene>
<evidence type="ECO:0000259" key="1">
    <source>
        <dbReference type="Pfam" id="PF20151"/>
    </source>
</evidence>
<protein>
    <recommendedName>
        <fullName evidence="1">DUF6533 domain-containing protein</fullName>
    </recommendedName>
</protein>
<dbReference type="Pfam" id="PF20151">
    <property type="entry name" value="DUF6533"/>
    <property type="match status" value="1"/>
</dbReference>
<sequence length="337" mass="36911">MSANSDAQAAITEASAAMLSDYCDVAVTALVVYEYLVTVDSEIMFFWKPCRINGPSILFLLNRYLNLTFTILDWTPLPSSFQVAVANYIVFDVFRYSRYLPWAGFSALRFYALFPGSNRYKCVATAIVFALSVVPFVLFLPSDHLTDLLAGKGLIHWTHYSNDPIEGVIPVSTEPKEITTALAVVSRVSLGAADLFILCVTWYQTYETVKIARYHGVGHDNRSFSSTLLRDGGPLLILNLLYVAFTLTSVAKGPWGGVSLVLAFGEQLTSVLTSRFLINLQKVKRRLANSPRSMSRASDSLTQSGGGVGSIGGFIGPWGASISFHDDDVEENGIELS</sequence>
<evidence type="ECO:0000313" key="3">
    <source>
        <dbReference type="Proteomes" id="UP000292082"/>
    </source>
</evidence>
<evidence type="ECO:0000313" key="2">
    <source>
        <dbReference type="EMBL" id="TBU54402.1"/>
    </source>
</evidence>